<dbReference type="FunFam" id="3.40.50.720:FF:000047">
    <property type="entry name" value="NADP-dependent L-serine/L-allo-threonine dehydrogenase"/>
    <property type="match status" value="1"/>
</dbReference>
<evidence type="ECO:0000256" key="11">
    <source>
        <dbReference type="RuleBase" id="RU000363"/>
    </source>
</evidence>
<dbReference type="Proteomes" id="UP001165065">
    <property type="component" value="Unassembled WGS sequence"/>
</dbReference>
<dbReference type="GO" id="GO:0035527">
    <property type="term" value="F:3-hydroxypropionate dehydrogenase (NADP+) activity"/>
    <property type="evidence" value="ECO:0007669"/>
    <property type="project" value="UniProtKB-EC"/>
</dbReference>
<dbReference type="InterPro" id="IPR057326">
    <property type="entry name" value="KR_dom"/>
</dbReference>
<evidence type="ECO:0000313" key="13">
    <source>
        <dbReference type="EMBL" id="GMI30380.1"/>
    </source>
</evidence>
<protein>
    <recommendedName>
        <fullName evidence="6">NADP-dependent 3-hydroxy acid dehydrogenase YdfG</fullName>
        <ecNumber evidence="4">1.1.1.298</ecNumber>
        <ecNumber evidence="5">1.1.1.381</ecNumber>
    </recommendedName>
    <alternativeName>
        <fullName evidence="8">L-allo-threonine dehydrogenase</fullName>
    </alternativeName>
    <alternativeName>
        <fullName evidence="7">Malonic semialdehyde reductase</fullName>
    </alternativeName>
</protein>
<dbReference type="InterPro" id="IPR036291">
    <property type="entry name" value="NAD(P)-bd_dom_sf"/>
</dbReference>
<evidence type="ECO:0000256" key="5">
    <source>
        <dbReference type="ARBA" id="ARBA00044059"/>
    </source>
</evidence>
<comment type="catalytic activity">
    <reaction evidence="10">
        <text>3-hydroxypropanoate + NADP(+) = 3-oxopropanoate + NADPH + H(+)</text>
        <dbReference type="Rhea" id="RHEA:26438"/>
        <dbReference type="ChEBI" id="CHEBI:15378"/>
        <dbReference type="ChEBI" id="CHEBI:16510"/>
        <dbReference type="ChEBI" id="CHEBI:33190"/>
        <dbReference type="ChEBI" id="CHEBI:57783"/>
        <dbReference type="ChEBI" id="CHEBI:58349"/>
        <dbReference type="EC" id="1.1.1.298"/>
    </reaction>
</comment>
<name>A0A9W7L509_9STRA</name>
<dbReference type="SMART" id="SM00822">
    <property type="entry name" value="PKS_KR"/>
    <property type="match status" value="1"/>
</dbReference>
<gene>
    <name evidence="13" type="ORF">TrCOL_g10468</name>
</gene>
<dbReference type="PROSITE" id="PS51257">
    <property type="entry name" value="PROKAR_LIPOPROTEIN"/>
    <property type="match status" value="1"/>
</dbReference>
<dbReference type="PRINTS" id="PR00080">
    <property type="entry name" value="SDRFAMILY"/>
</dbReference>
<comment type="similarity">
    <text evidence="1 11">Belongs to the short-chain dehydrogenases/reductases (SDR) family.</text>
</comment>
<evidence type="ECO:0000256" key="2">
    <source>
        <dbReference type="ARBA" id="ARBA00023002"/>
    </source>
</evidence>
<dbReference type="InterPro" id="IPR002347">
    <property type="entry name" value="SDR_fam"/>
</dbReference>
<evidence type="ECO:0000256" key="7">
    <source>
        <dbReference type="ARBA" id="ARBA00044271"/>
    </source>
</evidence>
<dbReference type="PANTHER" id="PTHR43086:SF3">
    <property type="entry name" value="NADP-DEPENDENT 3-HYDROXY ACID DEHYDROGENASE YDFG"/>
    <property type="match status" value="1"/>
</dbReference>
<comment type="caution">
    <text evidence="13">The sequence shown here is derived from an EMBL/GenBank/DDBJ whole genome shotgun (WGS) entry which is preliminary data.</text>
</comment>
<dbReference type="InterPro" id="IPR020904">
    <property type="entry name" value="Sc_DH/Rdtase_CS"/>
</dbReference>
<evidence type="ECO:0000256" key="6">
    <source>
        <dbReference type="ARBA" id="ARBA00044065"/>
    </source>
</evidence>
<evidence type="ECO:0000259" key="12">
    <source>
        <dbReference type="SMART" id="SM00822"/>
    </source>
</evidence>
<dbReference type="PROSITE" id="PS00061">
    <property type="entry name" value="ADH_SHORT"/>
    <property type="match status" value="1"/>
</dbReference>
<proteinExistence type="inferred from homology"/>
<comment type="catalytic activity">
    <reaction evidence="3">
        <text>L-allo-threonine + NADP(+) = aminoacetone + CO2 + NADPH</text>
        <dbReference type="Rhea" id="RHEA:43524"/>
        <dbReference type="ChEBI" id="CHEBI:16526"/>
        <dbReference type="ChEBI" id="CHEBI:57783"/>
        <dbReference type="ChEBI" id="CHEBI:58320"/>
        <dbReference type="ChEBI" id="CHEBI:58349"/>
        <dbReference type="ChEBI" id="CHEBI:58585"/>
        <dbReference type="EC" id="1.1.1.381"/>
    </reaction>
</comment>
<dbReference type="AlphaFoldDB" id="A0A9W7L509"/>
<keyword evidence="14" id="KW-1185">Reference proteome</keyword>
<dbReference type="PRINTS" id="PR00081">
    <property type="entry name" value="GDHRDH"/>
</dbReference>
<evidence type="ECO:0000256" key="9">
    <source>
        <dbReference type="ARBA" id="ARBA00045650"/>
    </source>
</evidence>
<feature type="domain" description="Ketoreductase" evidence="12">
    <location>
        <begin position="6"/>
        <end position="188"/>
    </location>
</feature>
<dbReference type="GO" id="GO:0005783">
    <property type="term" value="C:endoplasmic reticulum"/>
    <property type="evidence" value="ECO:0007669"/>
    <property type="project" value="TreeGrafter"/>
</dbReference>
<dbReference type="EC" id="1.1.1.381" evidence="5"/>
<comment type="function">
    <text evidence="9">NADP-dependent dehydrogenase with broad substrate specificity acting on 3-hydroxy acids. Catalyzes the NADP-dependent oxidation of L-allo-threonine to L-2-amino-3-keto-butyrate, which is spontaneously decarboxylated into aminoacetone. Also acts on D-threonine, L-serine, D-serine, D-3-hydroxyisobutyrate, L-3-hydroxyisobutyrate, D-glycerate and L-glycerate. Able to catalyze the reduction of the malonic semialdehyde to 3-hydroxypropionic acid. YdfG is apparently supplementing RutE, the presumed malonic semialdehyde reductase involved in pyrimidine degradation since both are able to detoxify malonic semialdehyde.</text>
</comment>
<organism evidence="13 14">
    <name type="scientific">Triparma columacea</name>
    <dbReference type="NCBI Taxonomy" id="722753"/>
    <lineage>
        <taxon>Eukaryota</taxon>
        <taxon>Sar</taxon>
        <taxon>Stramenopiles</taxon>
        <taxon>Ochrophyta</taxon>
        <taxon>Bolidophyceae</taxon>
        <taxon>Parmales</taxon>
        <taxon>Triparmaceae</taxon>
        <taxon>Triparma</taxon>
    </lineage>
</organism>
<evidence type="ECO:0000256" key="10">
    <source>
        <dbReference type="ARBA" id="ARBA00047274"/>
    </source>
</evidence>
<evidence type="ECO:0000313" key="14">
    <source>
        <dbReference type="Proteomes" id="UP001165065"/>
    </source>
</evidence>
<evidence type="ECO:0000256" key="1">
    <source>
        <dbReference type="ARBA" id="ARBA00006484"/>
    </source>
</evidence>
<evidence type="ECO:0000256" key="3">
    <source>
        <dbReference type="ARBA" id="ARBA00043812"/>
    </source>
</evidence>
<accession>A0A9W7L509</accession>
<dbReference type="EMBL" id="BRYA01000709">
    <property type="protein sequence ID" value="GMI30380.1"/>
    <property type="molecule type" value="Genomic_DNA"/>
</dbReference>
<evidence type="ECO:0000256" key="8">
    <source>
        <dbReference type="ARBA" id="ARBA00044349"/>
    </source>
</evidence>
<reference evidence="14" key="1">
    <citation type="journal article" date="2023" name="Commun. Biol.">
        <title>Genome analysis of Parmales, the sister group of diatoms, reveals the evolutionary specialization of diatoms from phago-mixotrophs to photoautotrophs.</title>
        <authorList>
            <person name="Ban H."/>
            <person name="Sato S."/>
            <person name="Yoshikawa S."/>
            <person name="Yamada K."/>
            <person name="Nakamura Y."/>
            <person name="Ichinomiya M."/>
            <person name="Sato N."/>
            <person name="Blanc-Mathieu R."/>
            <person name="Endo H."/>
            <person name="Kuwata A."/>
            <person name="Ogata H."/>
        </authorList>
    </citation>
    <scope>NUCLEOTIDE SEQUENCE [LARGE SCALE GENOMIC DNA]</scope>
</reference>
<dbReference type="GO" id="GO:0030497">
    <property type="term" value="P:fatty acid elongation"/>
    <property type="evidence" value="ECO:0007669"/>
    <property type="project" value="TreeGrafter"/>
</dbReference>
<dbReference type="PANTHER" id="PTHR43086">
    <property type="entry name" value="VERY-LONG-CHAIN 3-OXOOACYL-COA REDUCTASE"/>
    <property type="match status" value="1"/>
</dbReference>
<evidence type="ECO:0000256" key="4">
    <source>
        <dbReference type="ARBA" id="ARBA00044050"/>
    </source>
</evidence>
<dbReference type="Pfam" id="PF00106">
    <property type="entry name" value="adh_short"/>
    <property type="match status" value="1"/>
</dbReference>
<sequence length="258" mass="27251">MSCEGRIAIVTGSSSGIGQAIATTLALQGCSVALAARRIEVLEKLKSDLVAKGVSSSKIICCKTDVAVRQSVLDLVSLTESSLGPIDILVNCAGVMYFTLMKNCNMDEWDRTIDTNIKGVTNGFGAVLPLFLSRSNGHIITISSDAGRRVFPSLAVYCASKTFVEVLSEGTRREVVGTGVKITTIQPGDVGGTELIMKNSDTEAASKMGVTIGAPVGEGFNRNQLLDTQDVADAVLYAVTAPKHVAVNEILIEPRDQE</sequence>
<dbReference type="Gene3D" id="3.40.50.720">
    <property type="entry name" value="NAD(P)-binding Rossmann-like Domain"/>
    <property type="match status" value="1"/>
</dbReference>
<keyword evidence="2" id="KW-0560">Oxidoreductase</keyword>
<dbReference type="EC" id="1.1.1.298" evidence="4"/>
<dbReference type="SUPFAM" id="SSF51735">
    <property type="entry name" value="NAD(P)-binding Rossmann-fold domains"/>
    <property type="match status" value="1"/>
</dbReference>
<dbReference type="OrthoDB" id="37659at2759"/>